<name>A0A438CUI4_VITVI</name>
<feature type="compositionally biased region" description="Polar residues" evidence="1">
    <location>
        <begin position="24"/>
        <end position="35"/>
    </location>
</feature>
<feature type="compositionally biased region" description="Polar residues" evidence="1">
    <location>
        <begin position="1"/>
        <end position="12"/>
    </location>
</feature>
<proteinExistence type="predicted"/>
<evidence type="ECO:0000313" key="2">
    <source>
        <dbReference type="EMBL" id="RVW26867.1"/>
    </source>
</evidence>
<organism evidence="2 3">
    <name type="scientific">Vitis vinifera</name>
    <name type="common">Grape</name>
    <dbReference type="NCBI Taxonomy" id="29760"/>
    <lineage>
        <taxon>Eukaryota</taxon>
        <taxon>Viridiplantae</taxon>
        <taxon>Streptophyta</taxon>
        <taxon>Embryophyta</taxon>
        <taxon>Tracheophyta</taxon>
        <taxon>Spermatophyta</taxon>
        <taxon>Magnoliopsida</taxon>
        <taxon>eudicotyledons</taxon>
        <taxon>Gunneridae</taxon>
        <taxon>Pentapetalae</taxon>
        <taxon>rosids</taxon>
        <taxon>Vitales</taxon>
        <taxon>Vitaceae</taxon>
        <taxon>Viteae</taxon>
        <taxon>Vitis</taxon>
    </lineage>
</organism>
<dbReference type="AlphaFoldDB" id="A0A438CUI4"/>
<dbReference type="Proteomes" id="UP000288805">
    <property type="component" value="Unassembled WGS sequence"/>
</dbReference>
<gene>
    <name evidence="2" type="ORF">CK203_103943</name>
</gene>
<comment type="caution">
    <text evidence="2">The sequence shown here is derived from an EMBL/GenBank/DDBJ whole genome shotgun (WGS) entry which is preliminary data.</text>
</comment>
<protein>
    <submittedName>
        <fullName evidence="2">Uncharacterized protein</fullName>
    </submittedName>
</protein>
<feature type="region of interest" description="Disordered" evidence="1">
    <location>
        <begin position="1"/>
        <end position="38"/>
    </location>
</feature>
<sequence length="55" mass="5905">MDCDANSSTSELQNDEESGKLTISREQTSNSSFTLSEADFSLGGGERIMVSIAEE</sequence>
<dbReference type="EMBL" id="QGNW01001979">
    <property type="protein sequence ID" value="RVW26867.1"/>
    <property type="molecule type" value="Genomic_DNA"/>
</dbReference>
<evidence type="ECO:0000256" key="1">
    <source>
        <dbReference type="SAM" id="MobiDB-lite"/>
    </source>
</evidence>
<reference evidence="2 3" key="1">
    <citation type="journal article" date="2018" name="PLoS Genet.">
        <title>Population sequencing reveals clonal diversity and ancestral inbreeding in the grapevine cultivar Chardonnay.</title>
        <authorList>
            <person name="Roach M.J."/>
            <person name="Johnson D.L."/>
            <person name="Bohlmann J."/>
            <person name="van Vuuren H.J."/>
            <person name="Jones S.J."/>
            <person name="Pretorius I.S."/>
            <person name="Schmidt S.A."/>
            <person name="Borneman A.R."/>
        </authorList>
    </citation>
    <scope>NUCLEOTIDE SEQUENCE [LARGE SCALE GENOMIC DNA]</scope>
    <source>
        <strain evidence="3">cv. Chardonnay</strain>
        <tissue evidence="2">Leaf</tissue>
    </source>
</reference>
<evidence type="ECO:0000313" key="3">
    <source>
        <dbReference type="Proteomes" id="UP000288805"/>
    </source>
</evidence>
<accession>A0A438CUI4</accession>